<sequence>MTKPIMLINIDSLMTEPLKMAVQTGRAPALKFLMEQGHFIENMVSSFPTMSVTIDSTLLTGTYTDQHRVPALNWFDVENQMMVNYGTGLRETMTVGFSKSVRQMFERLNIDDLSPNVSTIFEDLALHGLDSGVINSFVYRGNKEQRLELPRVLKMMTKLDQTFLFKTPTYFSLGAFSSIRKQSIAPFMIGGNRKLAGRELRALIKHHQIPAFTFCIFQDMDIRVHNLGPFDLKGIQRIDQELDKTLKMFGSYEEAINQCTWIVIGDNGQSATGWNFNDVEINLRKVLKGYQIYNIKKNIKASDELLLSVNQRMAYVYVLDDNIPLIDVAKKLQSDSRIDVIAWKEKGRNHIISGLNNGKLSFSPGKQYQDQYNQSWDIEGELDLLNLKVENQAISYNSFPDALARLHGALHSHKGRFLIVNAKPGCEFLAQKTPIHIGGACHGSLHEQESLIPCIITGTDLQPEHNRLVDMKTYLLNQLIKQEE</sequence>
<keyword evidence="2" id="KW-1185">Reference proteome</keyword>
<evidence type="ECO:0000313" key="1">
    <source>
        <dbReference type="EMBL" id="RPF55838.1"/>
    </source>
</evidence>
<dbReference type="Pfam" id="PF01663">
    <property type="entry name" value="Phosphodiest"/>
    <property type="match status" value="1"/>
</dbReference>
<dbReference type="Gene3D" id="3.40.720.10">
    <property type="entry name" value="Alkaline Phosphatase, subunit A"/>
    <property type="match status" value="1"/>
</dbReference>
<accession>A0A3N5C189</accession>
<dbReference type="Proteomes" id="UP000276443">
    <property type="component" value="Unassembled WGS sequence"/>
</dbReference>
<name>A0A3N5C189_9BACI</name>
<dbReference type="EMBL" id="RKRF01000007">
    <property type="protein sequence ID" value="RPF55838.1"/>
    <property type="molecule type" value="Genomic_DNA"/>
</dbReference>
<comment type="caution">
    <text evidence="1">The sequence shown here is derived from an EMBL/GenBank/DDBJ whole genome shotgun (WGS) entry which is preliminary data.</text>
</comment>
<dbReference type="OrthoDB" id="2381338at2"/>
<gene>
    <name evidence="1" type="ORF">EDC24_0723</name>
</gene>
<dbReference type="InterPro" id="IPR002591">
    <property type="entry name" value="Phosphodiest/P_Trfase"/>
</dbReference>
<reference evidence="1 2" key="1">
    <citation type="submission" date="2018-11" db="EMBL/GenBank/DDBJ databases">
        <title>Genomic Encyclopedia of Type Strains, Phase IV (KMG-IV): sequencing the most valuable type-strain genomes for metagenomic binning, comparative biology and taxonomic classification.</title>
        <authorList>
            <person name="Goeker M."/>
        </authorList>
    </citation>
    <scope>NUCLEOTIDE SEQUENCE [LARGE SCALE GENOMIC DNA]</scope>
    <source>
        <strain evidence="1 2">DSM 18090</strain>
    </source>
</reference>
<dbReference type="AlphaFoldDB" id="A0A3N5C189"/>
<evidence type="ECO:0000313" key="2">
    <source>
        <dbReference type="Proteomes" id="UP000276443"/>
    </source>
</evidence>
<dbReference type="InterPro" id="IPR017850">
    <property type="entry name" value="Alkaline_phosphatase_core_sf"/>
</dbReference>
<dbReference type="SUPFAM" id="SSF53649">
    <property type="entry name" value="Alkaline phosphatase-like"/>
    <property type="match status" value="1"/>
</dbReference>
<dbReference type="RefSeq" id="WP_124219789.1">
    <property type="nucleotide sequence ID" value="NZ_RKRF01000007.1"/>
</dbReference>
<organism evidence="1 2">
    <name type="scientific">Aquisalibacillus elongatus</name>
    <dbReference type="NCBI Taxonomy" id="485577"/>
    <lineage>
        <taxon>Bacteria</taxon>
        <taxon>Bacillati</taxon>
        <taxon>Bacillota</taxon>
        <taxon>Bacilli</taxon>
        <taxon>Bacillales</taxon>
        <taxon>Bacillaceae</taxon>
        <taxon>Aquisalibacillus</taxon>
    </lineage>
</organism>
<protein>
    <submittedName>
        <fullName evidence="1">Type I phosphodiesterase/nucleotide pyrophosphatase</fullName>
    </submittedName>
</protein>
<proteinExistence type="predicted"/>